<protein>
    <submittedName>
        <fullName evidence="1">Uncharacterized protein</fullName>
    </submittedName>
</protein>
<evidence type="ECO:0000313" key="1">
    <source>
        <dbReference type="EMBL" id="TWF35842.1"/>
    </source>
</evidence>
<gene>
    <name evidence="1" type="ORF">FHW36_108198</name>
</gene>
<accession>A0A561PCI7</accession>
<comment type="caution">
    <text evidence="1">The sequence shown here is derived from an EMBL/GenBank/DDBJ whole genome shotgun (WGS) entry which is preliminary data.</text>
</comment>
<evidence type="ECO:0000313" key="2">
    <source>
        <dbReference type="Proteomes" id="UP000320811"/>
    </source>
</evidence>
<dbReference type="EMBL" id="VIWO01000008">
    <property type="protein sequence ID" value="TWF35842.1"/>
    <property type="molecule type" value="Genomic_DNA"/>
</dbReference>
<dbReference type="AlphaFoldDB" id="A0A561PCI7"/>
<sequence length="77" mass="8383">MPFPIPHPGFPYTLHRWRNNDIWLDPHPLGFFPIGIINTDTGKQGIESPGNREVGYIAIGAGSGTAGGKLDKGLPFR</sequence>
<name>A0A561PCI7_9BACT</name>
<dbReference type="Proteomes" id="UP000320811">
    <property type="component" value="Unassembled WGS sequence"/>
</dbReference>
<proteinExistence type="predicted"/>
<organism evidence="1 2">
    <name type="scientific">Chitinophaga polysaccharea</name>
    <dbReference type="NCBI Taxonomy" id="1293035"/>
    <lineage>
        <taxon>Bacteria</taxon>
        <taxon>Pseudomonadati</taxon>
        <taxon>Bacteroidota</taxon>
        <taxon>Chitinophagia</taxon>
        <taxon>Chitinophagales</taxon>
        <taxon>Chitinophagaceae</taxon>
        <taxon>Chitinophaga</taxon>
    </lineage>
</organism>
<keyword evidence="2" id="KW-1185">Reference proteome</keyword>
<reference evidence="1 2" key="1">
    <citation type="submission" date="2019-06" db="EMBL/GenBank/DDBJ databases">
        <title>Sorghum-associated microbial communities from plants grown in Nebraska, USA.</title>
        <authorList>
            <person name="Schachtman D."/>
        </authorList>
    </citation>
    <scope>NUCLEOTIDE SEQUENCE [LARGE SCALE GENOMIC DNA]</scope>
    <source>
        <strain evidence="1 2">1209</strain>
    </source>
</reference>